<proteinExistence type="predicted"/>
<feature type="compositionally biased region" description="Polar residues" evidence="1">
    <location>
        <begin position="227"/>
        <end position="253"/>
    </location>
</feature>
<evidence type="ECO:0000256" key="1">
    <source>
        <dbReference type="SAM" id="MobiDB-lite"/>
    </source>
</evidence>
<feature type="compositionally biased region" description="Low complexity" evidence="1">
    <location>
        <begin position="315"/>
        <end position="325"/>
    </location>
</feature>
<dbReference type="Proteomes" id="UP000785200">
    <property type="component" value="Unassembled WGS sequence"/>
</dbReference>
<reference evidence="2" key="1">
    <citation type="submission" date="2019-07" db="EMBL/GenBank/DDBJ databases">
        <title>Hyphodiscus hymeniophilus genome sequencing and assembly.</title>
        <authorList>
            <person name="Kramer G."/>
            <person name="Nodwell J."/>
        </authorList>
    </citation>
    <scope>NUCLEOTIDE SEQUENCE</scope>
    <source>
        <strain evidence="2">ATCC 34498</strain>
    </source>
</reference>
<feature type="compositionally biased region" description="Basic residues" evidence="1">
    <location>
        <begin position="20"/>
        <end position="34"/>
    </location>
</feature>
<dbReference type="AlphaFoldDB" id="A0A9P6VT29"/>
<comment type="caution">
    <text evidence="2">The sequence shown here is derived from an EMBL/GenBank/DDBJ whole genome shotgun (WGS) entry which is preliminary data.</text>
</comment>
<protein>
    <submittedName>
        <fullName evidence="2">Uncharacterized protein</fullName>
    </submittedName>
</protein>
<feature type="compositionally biased region" description="Polar residues" evidence="1">
    <location>
        <begin position="47"/>
        <end position="66"/>
    </location>
</feature>
<feature type="region of interest" description="Disordered" evidence="1">
    <location>
        <begin position="187"/>
        <end position="259"/>
    </location>
</feature>
<evidence type="ECO:0000313" key="3">
    <source>
        <dbReference type="Proteomes" id="UP000785200"/>
    </source>
</evidence>
<feature type="compositionally biased region" description="Polar residues" evidence="1">
    <location>
        <begin position="196"/>
        <end position="210"/>
    </location>
</feature>
<sequence length="361" mass="39733">MPRKLPWMQKEAGSTIAIARPKKPLAKATKAPKRRRDEDLDSEGIVGNTTTSSKQKTSGRTCSTSPAPEPPSERYMDEGMDHDDKYRMVEDEFLAVAQKWTVNLHAAEFKKLQKMAKSRNAEVIESISRPVTDRMPNQTRRRIEGVAKSEAQRAAINGLLVKKVDAEDTDSDEGNLPHLVGTHLHGLMVSPRKKATSLSKIGSAKASTRSAAGFQKPAHTRKPFTHGANSSSPLSKYSHPTSHTSNQTDMSTVSEDEDDDLDAAWPAQKLKPVERTRTASLSRPITSSITIPTFAVQHQSTMVQHSIVPADKTSSRSIATHTSSSGTLPGGWRAQRLEKAQKAQEAKENDELKRKEVNFIP</sequence>
<feature type="region of interest" description="Disordered" evidence="1">
    <location>
        <begin position="1"/>
        <end position="75"/>
    </location>
</feature>
<evidence type="ECO:0000313" key="2">
    <source>
        <dbReference type="EMBL" id="KAG0653092.1"/>
    </source>
</evidence>
<keyword evidence="3" id="KW-1185">Reference proteome</keyword>
<dbReference type="EMBL" id="VNKQ01000002">
    <property type="protein sequence ID" value="KAG0653092.1"/>
    <property type="molecule type" value="Genomic_DNA"/>
</dbReference>
<feature type="region of interest" description="Disordered" evidence="1">
    <location>
        <begin position="311"/>
        <end position="361"/>
    </location>
</feature>
<accession>A0A9P6VT29</accession>
<feature type="compositionally biased region" description="Basic and acidic residues" evidence="1">
    <location>
        <begin position="335"/>
        <end position="361"/>
    </location>
</feature>
<gene>
    <name evidence="2" type="ORF">D0Z07_0314</name>
</gene>
<dbReference type="OrthoDB" id="5374569at2759"/>
<organism evidence="2 3">
    <name type="scientific">Hyphodiscus hymeniophilus</name>
    <dbReference type="NCBI Taxonomy" id="353542"/>
    <lineage>
        <taxon>Eukaryota</taxon>
        <taxon>Fungi</taxon>
        <taxon>Dikarya</taxon>
        <taxon>Ascomycota</taxon>
        <taxon>Pezizomycotina</taxon>
        <taxon>Leotiomycetes</taxon>
        <taxon>Helotiales</taxon>
        <taxon>Hyphodiscaceae</taxon>
        <taxon>Hyphodiscus</taxon>
    </lineage>
</organism>
<name>A0A9P6VT29_9HELO</name>